<dbReference type="SMART" id="SM00851">
    <property type="entry name" value="MGS"/>
    <property type="match status" value="1"/>
</dbReference>
<evidence type="ECO:0000256" key="12">
    <source>
        <dbReference type="ARBA" id="ARBA00023211"/>
    </source>
</evidence>
<dbReference type="Pfam" id="PF25596">
    <property type="entry name" value="CPSase_L_D1"/>
    <property type="match status" value="2"/>
</dbReference>
<keyword evidence="7" id="KW-0677">Repeat</keyword>
<dbReference type="PROSITE" id="PS51855">
    <property type="entry name" value="MGS"/>
    <property type="match status" value="1"/>
</dbReference>
<evidence type="ECO:0000256" key="14">
    <source>
        <dbReference type="ARBA" id="ARBA00048816"/>
    </source>
</evidence>
<dbReference type="InterPro" id="IPR036897">
    <property type="entry name" value="CarbamoylP_synth_lsu_oligo_sf"/>
</dbReference>
<keyword evidence="10" id="KW-0460">Magnesium</keyword>
<evidence type="ECO:0000256" key="9">
    <source>
        <dbReference type="ARBA" id="ARBA00022840"/>
    </source>
</evidence>
<reference evidence="18 19" key="1">
    <citation type="submission" date="2017-01" db="EMBL/GenBank/DDBJ databases">
        <authorList>
            <person name="Mah S.A."/>
            <person name="Swanson W.J."/>
            <person name="Moy G.W."/>
            <person name="Vacquier V.D."/>
        </authorList>
    </citation>
    <scope>NUCLEOTIDE SEQUENCE [LARGE SCALE GENOMIC DNA]</scope>
    <source>
        <strain evidence="18 19">ASpG1</strain>
    </source>
</reference>
<evidence type="ECO:0000256" key="5">
    <source>
        <dbReference type="ARBA" id="ARBA00022605"/>
    </source>
</evidence>
<keyword evidence="4" id="KW-0436">Ligase</keyword>
<dbReference type="SMART" id="SM01096">
    <property type="entry name" value="CPSase_L_D3"/>
    <property type="match status" value="1"/>
</dbReference>
<evidence type="ECO:0000256" key="3">
    <source>
        <dbReference type="ARBA" id="ARBA00022571"/>
    </source>
</evidence>
<dbReference type="Pfam" id="PF02142">
    <property type="entry name" value="MGS"/>
    <property type="match status" value="1"/>
</dbReference>
<dbReference type="OrthoDB" id="9804197at2"/>
<dbReference type="PRINTS" id="PR00098">
    <property type="entry name" value="CPSASE"/>
</dbReference>
<sequence length="1092" mass="118669">MPARRDIKSILVIGSGPIVIGQACEFDYSGNQAVTVLREEGYRVILVNPNPATVMTTPGTADAIYMEPLEVEYLEEIIRKERPDAVLATMGGQTALNLAMDLDAAGVFRKYGVEIIGAGIDSIRLAEDRGEFKKLMDSIGLESPLSALVGSLEEGERMMGQFGLPLIIRPSYTLGGKGGSIAATAEEARKAIRHALAESPVHTALVEESLLGWKEFELEVMRDAADNAVIVCSIENIDPMGVHTGDSITIAPVQTLSDREYQRMRTAAIDILRAVGVDCGGSNVQFGLNPVDGRMVVIEMNPRVSRSSALASKATGFPIARASARLAVGCTLDEVVNEITGKTVSCFEPTLDYTAVKVPRFELEKFPSGYASLGTQMKSVGESLALGRTALEALNKAIRAAEYGFEGLQDLPEYSREELKTMVSTLHPRRIFAIYSLIRRAVAEEQELEPLLAWIYDESGYDHWFLDIFRELAFLEKEIADAPRPLEKELLLRALQAGLTDGRIAALCSVSSGEIAGRREELGLHSVYHLVDTCAGEFEAETPYFYSTWGEEDEGEPVGPEGVLVIGSGPNRIGQGLEFDTCCTLSSMAFRRLGRKTVMVNSNPETVSTDYNISDRLYLEPLTAGDIKGILRKEGIRRVVVQLGGQTPLNMARALEEAGAEILGTSLEGIDTAEDRARFADLLNRLGLQQPRNSMAGTPQEVCREAARIGYPVLLRPSFVLGGRSMMIAYTEEELKRYLEGPVEFSPERPILVDQFLEDAFEYDLDAVSDGENVYVGGIMQHIEAAGVHSGDSACVFPPYHSDAVVEEAMVGAAAAVARALKVRGFLNIQFAVQRGELYLLEVNPRASRTVPYLSKSSGVNLVEAVVRLWEGENLVDQGLVQKIFDPAVPGSGVARGRCIVGWAVKEAMFSFDRFMGHDPLLGPEMRSTGETIGIGASFGEAFAKATAAAGTPLPRKGRVFVSVHDSDKEALVPVVRDLQKNGFSLAATRGTAAFLFEQGIMAEVVLKVHEGHPHILDHLESGRIDLVINTPLGRFSQADDDYLRIAALQQRIPYTTTISAAQAAVEAIQYLRKGSVHVQPLPEGVSLKDRA</sequence>
<evidence type="ECO:0000256" key="15">
    <source>
        <dbReference type="PROSITE-ProRule" id="PRU00409"/>
    </source>
</evidence>
<evidence type="ECO:0000313" key="18">
    <source>
        <dbReference type="EMBL" id="SIQ22721.1"/>
    </source>
</evidence>
<comment type="similarity">
    <text evidence="2">Belongs to the CarB family.</text>
</comment>
<dbReference type="FunFam" id="3.30.470.20:FF:000026">
    <property type="entry name" value="Carbamoyl-phosphate synthase large chain"/>
    <property type="match status" value="1"/>
</dbReference>
<dbReference type="FunFam" id="3.40.50.20:FF:000001">
    <property type="entry name" value="Carbamoyl-phosphate synthase large chain"/>
    <property type="match status" value="2"/>
</dbReference>
<evidence type="ECO:0000259" key="17">
    <source>
        <dbReference type="PROSITE" id="PS51855"/>
    </source>
</evidence>
<evidence type="ECO:0000256" key="13">
    <source>
        <dbReference type="ARBA" id="ARBA00047359"/>
    </source>
</evidence>
<dbReference type="GO" id="GO:0006541">
    <property type="term" value="P:glutamine metabolic process"/>
    <property type="evidence" value="ECO:0007669"/>
    <property type="project" value="TreeGrafter"/>
</dbReference>
<keyword evidence="3" id="KW-0055">Arginine biosynthesis</keyword>
<dbReference type="PROSITE" id="PS50975">
    <property type="entry name" value="ATP_GRASP"/>
    <property type="match status" value="2"/>
</dbReference>
<dbReference type="PROSITE" id="PS00867">
    <property type="entry name" value="CPSASE_2"/>
    <property type="match status" value="2"/>
</dbReference>
<dbReference type="GO" id="GO:0004087">
    <property type="term" value="F:carbamoyl-phosphate synthase (ammonia) activity"/>
    <property type="evidence" value="ECO:0007669"/>
    <property type="project" value="UniProtKB-EC"/>
</dbReference>
<evidence type="ECO:0000259" key="16">
    <source>
        <dbReference type="PROSITE" id="PS50975"/>
    </source>
</evidence>
<dbReference type="Gene3D" id="3.30.470.20">
    <property type="entry name" value="ATP-grasp fold, B domain"/>
    <property type="match status" value="2"/>
</dbReference>
<evidence type="ECO:0000256" key="11">
    <source>
        <dbReference type="ARBA" id="ARBA00022975"/>
    </source>
</evidence>
<dbReference type="GO" id="GO:0005737">
    <property type="term" value="C:cytoplasm"/>
    <property type="evidence" value="ECO:0007669"/>
    <property type="project" value="TreeGrafter"/>
</dbReference>
<evidence type="ECO:0000313" key="19">
    <source>
        <dbReference type="Proteomes" id="UP000186400"/>
    </source>
</evidence>
<keyword evidence="12" id="KW-0464">Manganese</keyword>
<dbReference type="InterPro" id="IPR005479">
    <property type="entry name" value="CPAse_ATP-bd"/>
</dbReference>
<keyword evidence="11" id="KW-0665">Pyrimidine biosynthesis</keyword>
<feature type="domain" description="ATP-grasp" evidence="16">
    <location>
        <begin position="680"/>
        <end position="871"/>
    </location>
</feature>
<dbReference type="UniPathway" id="UPA00070">
    <property type="reaction ID" value="UER00115"/>
</dbReference>
<dbReference type="AlphaFoldDB" id="A0A1N6R1L5"/>
<comment type="catalytic activity">
    <reaction evidence="14">
        <text>hydrogencarbonate + L-glutamine + 2 ATP + H2O = carbamoyl phosphate + L-glutamate + 2 ADP + phosphate + 2 H(+)</text>
        <dbReference type="Rhea" id="RHEA:18633"/>
        <dbReference type="ChEBI" id="CHEBI:15377"/>
        <dbReference type="ChEBI" id="CHEBI:15378"/>
        <dbReference type="ChEBI" id="CHEBI:17544"/>
        <dbReference type="ChEBI" id="CHEBI:29985"/>
        <dbReference type="ChEBI" id="CHEBI:30616"/>
        <dbReference type="ChEBI" id="CHEBI:43474"/>
        <dbReference type="ChEBI" id="CHEBI:58228"/>
        <dbReference type="ChEBI" id="CHEBI:58359"/>
        <dbReference type="ChEBI" id="CHEBI:456216"/>
        <dbReference type="EC" id="6.3.5.5"/>
    </reaction>
</comment>
<dbReference type="InterPro" id="IPR016185">
    <property type="entry name" value="PreATP-grasp_dom_sf"/>
</dbReference>
<dbReference type="CDD" id="cd01424">
    <property type="entry name" value="MGS_CPS_II"/>
    <property type="match status" value="1"/>
</dbReference>
<dbReference type="STRING" id="159291.SAMN05920897_105132"/>
<dbReference type="GO" id="GO:0044205">
    <property type="term" value="P:'de novo' UMP biosynthetic process"/>
    <property type="evidence" value="ECO:0007669"/>
    <property type="project" value="UniProtKB-UniPathway"/>
</dbReference>
<dbReference type="Proteomes" id="UP000186400">
    <property type="component" value="Unassembled WGS sequence"/>
</dbReference>
<dbReference type="EMBL" id="FTMS01000005">
    <property type="protein sequence ID" value="SIQ22721.1"/>
    <property type="molecule type" value="Genomic_DNA"/>
</dbReference>
<dbReference type="InterPro" id="IPR005483">
    <property type="entry name" value="CPSase_dom"/>
</dbReference>
<dbReference type="InterPro" id="IPR036914">
    <property type="entry name" value="MGS-like_dom_sf"/>
</dbReference>
<dbReference type="GO" id="GO:0004088">
    <property type="term" value="F:carbamoyl-phosphate synthase (glutamine-hydrolyzing) activity"/>
    <property type="evidence" value="ECO:0007669"/>
    <property type="project" value="UniProtKB-EC"/>
</dbReference>
<feature type="domain" description="MGS-like" evidence="17">
    <location>
        <begin position="952"/>
        <end position="1092"/>
    </location>
</feature>
<evidence type="ECO:0000256" key="10">
    <source>
        <dbReference type="ARBA" id="ARBA00022842"/>
    </source>
</evidence>
<dbReference type="Gene3D" id="1.10.1030.10">
    <property type="entry name" value="Carbamoyl-phosphate synthetase, large subunit oligomerisation domain"/>
    <property type="match status" value="1"/>
</dbReference>
<dbReference type="Pfam" id="PF02787">
    <property type="entry name" value="CPSase_L_D3"/>
    <property type="match status" value="1"/>
</dbReference>
<name>A0A1N6R1L5_9SPIO</name>
<evidence type="ECO:0000256" key="6">
    <source>
        <dbReference type="ARBA" id="ARBA00022723"/>
    </source>
</evidence>
<dbReference type="InterPro" id="IPR005480">
    <property type="entry name" value="CPSase_lsu_oligo"/>
</dbReference>
<dbReference type="Pfam" id="PF02786">
    <property type="entry name" value="CPSase_L_D2"/>
    <property type="match status" value="2"/>
</dbReference>
<evidence type="ECO:0000256" key="7">
    <source>
        <dbReference type="ARBA" id="ARBA00022737"/>
    </source>
</evidence>
<dbReference type="SUPFAM" id="SSF48108">
    <property type="entry name" value="Carbamoyl phosphate synthetase, large subunit connection domain"/>
    <property type="match status" value="1"/>
</dbReference>
<organism evidence="18 19">
    <name type="scientific">Alkalispirochaeta americana</name>
    <dbReference type="NCBI Taxonomy" id="159291"/>
    <lineage>
        <taxon>Bacteria</taxon>
        <taxon>Pseudomonadati</taxon>
        <taxon>Spirochaetota</taxon>
        <taxon>Spirochaetia</taxon>
        <taxon>Spirochaetales</taxon>
        <taxon>Spirochaetaceae</taxon>
        <taxon>Alkalispirochaeta</taxon>
    </lineage>
</organism>
<dbReference type="Gene3D" id="3.40.50.1380">
    <property type="entry name" value="Methylglyoxal synthase-like domain"/>
    <property type="match status" value="1"/>
</dbReference>
<dbReference type="GO" id="GO:0006526">
    <property type="term" value="P:L-arginine biosynthetic process"/>
    <property type="evidence" value="ECO:0007669"/>
    <property type="project" value="UniProtKB-KW"/>
</dbReference>
<dbReference type="GO" id="GO:0046872">
    <property type="term" value="F:metal ion binding"/>
    <property type="evidence" value="ECO:0007669"/>
    <property type="project" value="UniProtKB-KW"/>
</dbReference>
<evidence type="ECO:0000256" key="4">
    <source>
        <dbReference type="ARBA" id="ARBA00022598"/>
    </source>
</evidence>
<comment type="catalytic activity">
    <reaction evidence="13">
        <text>hydrogencarbonate + NH4(+) + 2 ATP = carbamoyl phosphate + 2 ADP + phosphate + 2 H(+)</text>
        <dbReference type="Rhea" id="RHEA:18029"/>
        <dbReference type="ChEBI" id="CHEBI:15378"/>
        <dbReference type="ChEBI" id="CHEBI:17544"/>
        <dbReference type="ChEBI" id="CHEBI:28938"/>
        <dbReference type="ChEBI" id="CHEBI:30616"/>
        <dbReference type="ChEBI" id="CHEBI:43474"/>
        <dbReference type="ChEBI" id="CHEBI:58228"/>
        <dbReference type="ChEBI" id="CHEBI:456216"/>
        <dbReference type="EC" id="6.3.4.16"/>
    </reaction>
</comment>
<dbReference type="NCBIfam" id="TIGR01369">
    <property type="entry name" value="CPSaseII_lrg"/>
    <property type="match status" value="1"/>
</dbReference>
<dbReference type="PROSITE" id="PS51257">
    <property type="entry name" value="PROKAR_LIPOPROTEIN"/>
    <property type="match status" value="1"/>
</dbReference>
<protein>
    <submittedName>
        <fullName evidence="18">Carbamoyl-phosphate synthase large subunit</fullName>
    </submittedName>
</protein>
<evidence type="ECO:0000256" key="8">
    <source>
        <dbReference type="ARBA" id="ARBA00022741"/>
    </source>
</evidence>
<keyword evidence="5" id="KW-0028">Amino-acid biosynthesis</keyword>
<keyword evidence="9 15" id="KW-0067">ATP-binding</keyword>
<dbReference type="SUPFAM" id="SSF52440">
    <property type="entry name" value="PreATP-grasp domain"/>
    <property type="match status" value="2"/>
</dbReference>
<dbReference type="NCBIfam" id="NF009455">
    <property type="entry name" value="PRK12815.1"/>
    <property type="match status" value="1"/>
</dbReference>
<dbReference type="NCBIfam" id="NF003671">
    <property type="entry name" value="PRK05294.1"/>
    <property type="match status" value="1"/>
</dbReference>
<accession>A0A1N6R1L5</accession>
<keyword evidence="6" id="KW-0479">Metal-binding</keyword>
<comment type="pathway">
    <text evidence="1">Amino-acid biosynthesis; L-arginine biosynthesis; carbamoyl phosphate from bicarbonate: step 1/1.</text>
</comment>
<keyword evidence="8 15" id="KW-0547">Nucleotide-binding</keyword>
<evidence type="ECO:0000256" key="2">
    <source>
        <dbReference type="ARBA" id="ARBA00009799"/>
    </source>
</evidence>
<dbReference type="InterPro" id="IPR033937">
    <property type="entry name" value="MGS_CPS_CarB"/>
</dbReference>
<dbReference type="PANTHER" id="PTHR11405">
    <property type="entry name" value="CARBAMOYLTRANSFERASE FAMILY MEMBER"/>
    <property type="match status" value="1"/>
</dbReference>
<dbReference type="GO" id="GO:0005524">
    <property type="term" value="F:ATP binding"/>
    <property type="evidence" value="ECO:0007669"/>
    <property type="project" value="UniProtKB-UniRule"/>
</dbReference>
<dbReference type="FunFam" id="3.30.470.20:FF:000007">
    <property type="entry name" value="Carbamoyl-phosphate synthase large chain"/>
    <property type="match status" value="1"/>
</dbReference>
<dbReference type="SUPFAM" id="SSF52335">
    <property type="entry name" value="Methylglyoxal synthase-like"/>
    <property type="match status" value="1"/>
</dbReference>
<gene>
    <name evidence="18" type="ORF">SAMN05920897_105132</name>
</gene>
<evidence type="ECO:0000256" key="1">
    <source>
        <dbReference type="ARBA" id="ARBA00005077"/>
    </source>
</evidence>
<keyword evidence="19" id="KW-1185">Reference proteome</keyword>
<dbReference type="InterPro" id="IPR058047">
    <property type="entry name" value="CPSase_preATP-grasp"/>
</dbReference>
<dbReference type="SUPFAM" id="SSF56059">
    <property type="entry name" value="Glutathione synthetase ATP-binding domain-like"/>
    <property type="match status" value="2"/>
</dbReference>
<dbReference type="RefSeq" id="WP_076488270.1">
    <property type="nucleotide sequence ID" value="NZ_FTMS01000005.1"/>
</dbReference>
<proteinExistence type="inferred from homology"/>
<dbReference type="InterPro" id="IPR011607">
    <property type="entry name" value="MGS-like_dom"/>
</dbReference>
<dbReference type="InterPro" id="IPR011761">
    <property type="entry name" value="ATP-grasp"/>
</dbReference>
<dbReference type="InterPro" id="IPR006275">
    <property type="entry name" value="CPSase_lsu"/>
</dbReference>
<feature type="domain" description="ATP-grasp" evidence="16">
    <location>
        <begin position="133"/>
        <end position="328"/>
    </location>
</feature>
<dbReference type="Gene3D" id="3.40.50.20">
    <property type="match status" value="2"/>
</dbReference>
<dbReference type="PANTHER" id="PTHR11405:SF53">
    <property type="entry name" value="CARBAMOYL-PHOSPHATE SYNTHASE [AMMONIA], MITOCHONDRIAL"/>
    <property type="match status" value="1"/>
</dbReference>